<feature type="compositionally biased region" description="Acidic residues" evidence="1">
    <location>
        <begin position="165"/>
        <end position="177"/>
    </location>
</feature>
<keyword evidence="2" id="KW-1133">Transmembrane helix</keyword>
<accession>A0A3M8WH09</accession>
<feature type="region of interest" description="Disordered" evidence="1">
    <location>
        <begin position="150"/>
        <end position="177"/>
    </location>
</feature>
<keyword evidence="4" id="KW-1185">Reference proteome</keyword>
<dbReference type="Proteomes" id="UP000275401">
    <property type="component" value="Unassembled WGS sequence"/>
</dbReference>
<evidence type="ECO:0000256" key="2">
    <source>
        <dbReference type="SAM" id="Phobius"/>
    </source>
</evidence>
<reference evidence="3 4" key="1">
    <citation type="submission" date="2018-11" db="EMBL/GenBank/DDBJ databases">
        <title>The Potential of Streptomyces as Biocontrol Agents against the Tomato grey mould, Botrytis cinerea (Gray mold) Frontiers in Microbiology.</title>
        <authorList>
            <person name="Li D."/>
        </authorList>
    </citation>
    <scope>NUCLEOTIDE SEQUENCE [LARGE SCALE GENOMIC DNA]</scope>
    <source>
        <strain evidence="3 4">NEAU-LD23</strain>
    </source>
</reference>
<proteinExistence type="predicted"/>
<dbReference type="RefSeq" id="WP_123099951.1">
    <property type="nucleotide sequence ID" value="NZ_RIBZ01000160.1"/>
</dbReference>
<name>A0A3M8WH09_9ACTN</name>
<feature type="region of interest" description="Disordered" evidence="1">
    <location>
        <begin position="1"/>
        <end position="25"/>
    </location>
</feature>
<dbReference type="EMBL" id="RIBZ01000160">
    <property type="protein sequence ID" value="RNG28710.1"/>
    <property type="molecule type" value="Genomic_DNA"/>
</dbReference>
<keyword evidence="2" id="KW-0812">Transmembrane</keyword>
<evidence type="ECO:0000313" key="3">
    <source>
        <dbReference type="EMBL" id="RNG28710.1"/>
    </source>
</evidence>
<evidence type="ECO:0000256" key="1">
    <source>
        <dbReference type="SAM" id="MobiDB-lite"/>
    </source>
</evidence>
<sequence>MTSARTRTSDSTSDDGGEGAGARTGAPWRSATAALLWVCVLAGAGLLGAWALTHAGPDADTHVSAPLDDAGVRHELARERTAASPSPSPSRPGTPKGPPARPSAEAETDAVGRGSVHFEGGSASAECRPDPVEGHLIYLVSWSPATGFGVEEVERGPGPVASVEMEPDSGDEDDEDDITTVLTCTDAGRPVVAPDQDVDD</sequence>
<gene>
    <name evidence="3" type="ORF">EEJ42_12115</name>
</gene>
<evidence type="ECO:0008006" key="5">
    <source>
        <dbReference type="Google" id="ProtNLM"/>
    </source>
</evidence>
<comment type="caution">
    <text evidence="3">The sequence shown here is derived from an EMBL/GenBank/DDBJ whole genome shotgun (WGS) entry which is preliminary data.</text>
</comment>
<feature type="compositionally biased region" description="Low complexity" evidence="1">
    <location>
        <begin position="1"/>
        <end position="11"/>
    </location>
</feature>
<feature type="region of interest" description="Disordered" evidence="1">
    <location>
        <begin position="77"/>
        <end position="127"/>
    </location>
</feature>
<feature type="compositionally biased region" description="Pro residues" evidence="1">
    <location>
        <begin position="86"/>
        <end position="101"/>
    </location>
</feature>
<dbReference type="AlphaFoldDB" id="A0A3M8WH09"/>
<feature type="transmembrane region" description="Helical" evidence="2">
    <location>
        <begin position="33"/>
        <end position="52"/>
    </location>
</feature>
<keyword evidence="2" id="KW-0472">Membrane</keyword>
<protein>
    <recommendedName>
        <fullName evidence="5">Septum formation initiator</fullName>
    </recommendedName>
</protein>
<evidence type="ECO:0000313" key="4">
    <source>
        <dbReference type="Proteomes" id="UP000275401"/>
    </source>
</evidence>
<organism evidence="3 4">
    <name type="scientific">Streptomyces botrytidirepellens</name>
    <dbReference type="NCBI Taxonomy" id="2486417"/>
    <lineage>
        <taxon>Bacteria</taxon>
        <taxon>Bacillati</taxon>
        <taxon>Actinomycetota</taxon>
        <taxon>Actinomycetes</taxon>
        <taxon>Kitasatosporales</taxon>
        <taxon>Streptomycetaceae</taxon>
        <taxon>Streptomyces</taxon>
    </lineage>
</organism>